<comment type="caution">
    <text evidence="2">The sequence shown here is derived from an EMBL/GenBank/DDBJ whole genome shotgun (WGS) entry which is preliminary data.</text>
</comment>
<name>A0A2N5DSK4_9GAMM</name>
<dbReference type="Proteomes" id="UP000234240">
    <property type="component" value="Unassembled WGS sequence"/>
</dbReference>
<feature type="region of interest" description="Disordered" evidence="1">
    <location>
        <begin position="48"/>
        <end position="68"/>
    </location>
</feature>
<keyword evidence="3" id="KW-1185">Reference proteome</keyword>
<evidence type="ECO:0000313" key="2">
    <source>
        <dbReference type="EMBL" id="PLR29078.1"/>
    </source>
</evidence>
<accession>A0A2N5DSK4</accession>
<gene>
    <name evidence="2" type="ORF">CYR55_23090</name>
</gene>
<sequence length="78" mass="8127">MALSAIERLDLSDELDELLEKAGTAKGLDLLDLNDQIDDVLVKLGYGAADAPAPTPPPPADPKDDGAPEIVTKFLAGD</sequence>
<reference evidence="2 3" key="1">
    <citation type="submission" date="2017-12" db="EMBL/GenBank/DDBJ databases">
        <title>Characterization of six clinical isolates of Enterochimera gen. nov., a novel genus of the Yersiniaciae family and the three species Enterochimera arupensis sp. nov., Enterochimera coloradensis sp. nov, and Enterochimera californica sp. nov.</title>
        <authorList>
            <person name="Rossi A."/>
            <person name="Fisher M."/>
        </authorList>
    </citation>
    <scope>NUCLEOTIDE SEQUENCE [LARGE SCALE GENOMIC DNA]</scope>
    <source>
        <strain evidence="3">2015-Iso6</strain>
    </source>
</reference>
<protein>
    <submittedName>
        <fullName evidence="2">DdrA</fullName>
    </submittedName>
</protein>
<evidence type="ECO:0000313" key="3">
    <source>
        <dbReference type="Proteomes" id="UP000234240"/>
    </source>
</evidence>
<feature type="non-terminal residue" evidence="2">
    <location>
        <position position="78"/>
    </location>
</feature>
<evidence type="ECO:0000256" key="1">
    <source>
        <dbReference type="SAM" id="MobiDB-lite"/>
    </source>
</evidence>
<proteinExistence type="predicted"/>
<dbReference type="EMBL" id="PJZF01000100">
    <property type="protein sequence ID" value="PLR29078.1"/>
    <property type="molecule type" value="Genomic_DNA"/>
</dbReference>
<organism evidence="2 3">
    <name type="scientific">Chimaeribacter californicus</name>
    <dbReference type="NCBI Taxonomy" id="2060067"/>
    <lineage>
        <taxon>Bacteria</taxon>
        <taxon>Pseudomonadati</taxon>
        <taxon>Pseudomonadota</taxon>
        <taxon>Gammaproteobacteria</taxon>
        <taxon>Enterobacterales</taxon>
        <taxon>Yersiniaceae</taxon>
        <taxon>Chimaeribacter</taxon>
    </lineage>
</organism>
<dbReference type="AlphaFoldDB" id="A0A2N5DSK4"/>